<dbReference type="InterPro" id="IPR013128">
    <property type="entry name" value="Peptidase_C1A"/>
</dbReference>
<protein>
    <recommendedName>
        <fullName evidence="3">Peptidase C1A papain C-terminal domain-containing protein</fullName>
    </recommendedName>
</protein>
<evidence type="ECO:0000313" key="5">
    <source>
        <dbReference type="Proteomes" id="UP001209878"/>
    </source>
</evidence>
<dbReference type="EMBL" id="JAODUO010002074">
    <property type="protein sequence ID" value="KAK2155429.1"/>
    <property type="molecule type" value="Genomic_DNA"/>
</dbReference>
<reference evidence="4" key="1">
    <citation type="journal article" date="2023" name="Mol. Biol. Evol.">
        <title>Third-Generation Sequencing Reveals the Adaptive Role of the Epigenome in Three Deep-Sea Polychaetes.</title>
        <authorList>
            <person name="Perez M."/>
            <person name="Aroh O."/>
            <person name="Sun Y."/>
            <person name="Lan Y."/>
            <person name="Juniper S.K."/>
            <person name="Young C.R."/>
            <person name="Angers B."/>
            <person name="Qian P.Y."/>
        </authorList>
    </citation>
    <scope>NUCLEOTIDE SEQUENCE</scope>
    <source>
        <strain evidence="4">R07B-5</strain>
    </source>
</reference>
<feature type="domain" description="Peptidase C1A papain C-terminal" evidence="3">
    <location>
        <begin position="2"/>
        <end position="70"/>
    </location>
</feature>
<evidence type="ECO:0000259" key="3">
    <source>
        <dbReference type="Pfam" id="PF00112"/>
    </source>
</evidence>
<evidence type="ECO:0000256" key="1">
    <source>
        <dbReference type="ARBA" id="ARBA00008455"/>
    </source>
</evidence>
<dbReference type="Proteomes" id="UP001209878">
    <property type="component" value="Unassembled WGS sequence"/>
</dbReference>
<dbReference type="GO" id="GO:0006508">
    <property type="term" value="P:proteolysis"/>
    <property type="evidence" value="ECO:0007669"/>
    <property type="project" value="InterPro"/>
</dbReference>
<dbReference type="InterPro" id="IPR025660">
    <property type="entry name" value="Pept_his_AS"/>
</dbReference>
<organism evidence="4 5">
    <name type="scientific">Ridgeia piscesae</name>
    <name type="common">Tubeworm</name>
    <dbReference type="NCBI Taxonomy" id="27915"/>
    <lineage>
        <taxon>Eukaryota</taxon>
        <taxon>Metazoa</taxon>
        <taxon>Spiralia</taxon>
        <taxon>Lophotrochozoa</taxon>
        <taxon>Annelida</taxon>
        <taxon>Polychaeta</taxon>
        <taxon>Sedentaria</taxon>
        <taxon>Canalipalpata</taxon>
        <taxon>Sabellida</taxon>
        <taxon>Siboglinidae</taxon>
        <taxon>Ridgeia</taxon>
    </lineage>
</organism>
<dbReference type="Pfam" id="PF00112">
    <property type="entry name" value="Peptidase_C1"/>
    <property type="match status" value="1"/>
</dbReference>
<dbReference type="InterPro" id="IPR025661">
    <property type="entry name" value="Pept_asp_AS"/>
</dbReference>
<name>A0AAD9JLS6_RIDPI</name>
<evidence type="ECO:0000313" key="4">
    <source>
        <dbReference type="EMBL" id="KAK2155429.1"/>
    </source>
</evidence>
<evidence type="ECO:0000256" key="2">
    <source>
        <dbReference type="ARBA" id="ARBA00023157"/>
    </source>
</evidence>
<comment type="caution">
    <text evidence="4">The sequence shown here is derived from an EMBL/GenBank/DDBJ whole genome shotgun (WGS) entry which is preliminary data.</text>
</comment>
<keyword evidence="2" id="KW-1015">Disulfide bond</keyword>
<gene>
    <name evidence="4" type="ORF">NP493_2075g00014</name>
</gene>
<dbReference type="PANTHER" id="PTHR12411">
    <property type="entry name" value="CYSTEINE PROTEASE FAMILY C1-RELATED"/>
    <property type="match status" value="1"/>
</dbReference>
<dbReference type="InterPro" id="IPR038765">
    <property type="entry name" value="Papain-like_cys_pep_sf"/>
</dbReference>
<accession>A0AAD9JLS6</accession>
<proteinExistence type="inferred from homology"/>
<dbReference type="InterPro" id="IPR000668">
    <property type="entry name" value="Peptidase_C1A_C"/>
</dbReference>
<comment type="similarity">
    <text evidence="1">Belongs to the peptidase C1 family.</text>
</comment>
<keyword evidence="5" id="KW-1185">Reference proteome</keyword>
<dbReference type="PROSITE" id="PS00640">
    <property type="entry name" value="THIOL_PROTEASE_ASN"/>
    <property type="match status" value="1"/>
</dbReference>
<dbReference type="SUPFAM" id="SSF54001">
    <property type="entry name" value="Cysteine proteinases"/>
    <property type="match status" value="1"/>
</dbReference>
<dbReference type="GO" id="GO:0008234">
    <property type="term" value="F:cysteine-type peptidase activity"/>
    <property type="evidence" value="ECO:0007669"/>
    <property type="project" value="InterPro"/>
</dbReference>
<dbReference type="Gene3D" id="3.90.70.10">
    <property type="entry name" value="Cysteine proteinases"/>
    <property type="match status" value="1"/>
</dbReference>
<sequence>AYSGGVYNDPRCSKRSANHAVLVVGYGTYEGTKYWLIKNSWGTSWGLDGYMMMARDANNMCGIRNYGSYPLV</sequence>
<dbReference type="AlphaFoldDB" id="A0AAD9JLS6"/>
<feature type="non-terminal residue" evidence="4">
    <location>
        <position position="1"/>
    </location>
</feature>
<dbReference type="PROSITE" id="PS00639">
    <property type="entry name" value="THIOL_PROTEASE_HIS"/>
    <property type="match status" value="1"/>
</dbReference>